<feature type="transmembrane region" description="Helical" evidence="5">
    <location>
        <begin position="53"/>
        <end position="72"/>
    </location>
</feature>
<protein>
    <submittedName>
        <fullName evidence="6">RTA1 like protein-domain-containing protein</fullName>
    </submittedName>
</protein>
<proteinExistence type="predicted"/>
<gene>
    <name evidence="6" type="ORF">B0J12DRAFT_716039</name>
</gene>
<keyword evidence="7" id="KW-1185">Reference proteome</keyword>
<accession>A0ABQ8GT70</accession>
<evidence type="ECO:0000256" key="2">
    <source>
        <dbReference type="ARBA" id="ARBA00022692"/>
    </source>
</evidence>
<reference evidence="6 7" key="1">
    <citation type="journal article" date="2021" name="Nat. Commun.">
        <title>Genetic determinants of endophytism in the Arabidopsis root mycobiome.</title>
        <authorList>
            <person name="Mesny F."/>
            <person name="Miyauchi S."/>
            <person name="Thiergart T."/>
            <person name="Pickel B."/>
            <person name="Atanasova L."/>
            <person name="Karlsson M."/>
            <person name="Huettel B."/>
            <person name="Barry K.W."/>
            <person name="Haridas S."/>
            <person name="Chen C."/>
            <person name="Bauer D."/>
            <person name="Andreopoulos W."/>
            <person name="Pangilinan J."/>
            <person name="LaButti K."/>
            <person name="Riley R."/>
            <person name="Lipzen A."/>
            <person name="Clum A."/>
            <person name="Drula E."/>
            <person name="Henrissat B."/>
            <person name="Kohler A."/>
            <person name="Grigoriev I.V."/>
            <person name="Martin F.M."/>
            <person name="Hacquard S."/>
        </authorList>
    </citation>
    <scope>NUCLEOTIDE SEQUENCE [LARGE SCALE GENOMIC DNA]</scope>
    <source>
        <strain evidence="6 7">MPI-SDFR-AT-0080</strain>
    </source>
</reference>
<dbReference type="InterPro" id="IPR007568">
    <property type="entry name" value="RTA1"/>
</dbReference>
<dbReference type="Proteomes" id="UP000774617">
    <property type="component" value="Unassembled WGS sequence"/>
</dbReference>
<feature type="transmembrane region" description="Helical" evidence="5">
    <location>
        <begin position="20"/>
        <end position="41"/>
    </location>
</feature>
<evidence type="ECO:0000313" key="7">
    <source>
        <dbReference type="Proteomes" id="UP000774617"/>
    </source>
</evidence>
<dbReference type="PANTHER" id="PTHR31465">
    <property type="entry name" value="PROTEIN RTA1-RELATED"/>
    <property type="match status" value="1"/>
</dbReference>
<dbReference type="Pfam" id="PF04479">
    <property type="entry name" value="RTA1"/>
    <property type="match status" value="1"/>
</dbReference>
<dbReference type="PANTHER" id="PTHR31465:SF11">
    <property type="entry name" value="DOMAIN PROTEIN, PUTATIVE (AFU_ORTHOLOGUE AFUA_3G10770)-RELATED"/>
    <property type="match status" value="1"/>
</dbReference>
<dbReference type="EMBL" id="JAGTJR010000002">
    <property type="protein sequence ID" value="KAH7063679.1"/>
    <property type="molecule type" value="Genomic_DNA"/>
</dbReference>
<evidence type="ECO:0000256" key="3">
    <source>
        <dbReference type="ARBA" id="ARBA00022989"/>
    </source>
</evidence>
<evidence type="ECO:0000256" key="1">
    <source>
        <dbReference type="ARBA" id="ARBA00004141"/>
    </source>
</evidence>
<evidence type="ECO:0000256" key="4">
    <source>
        <dbReference type="ARBA" id="ARBA00023136"/>
    </source>
</evidence>
<keyword evidence="4 5" id="KW-0472">Membrane</keyword>
<evidence type="ECO:0000256" key="5">
    <source>
        <dbReference type="SAM" id="Phobius"/>
    </source>
</evidence>
<comment type="subcellular location">
    <subcellularLocation>
        <location evidence="1">Membrane</location>
        <topology evidence="1">Multi-pass membrane protein</topology>
    </subcellularLocation>
</comment>
<feature type="transmembrane region" description="Helical" evidence="5">
    <location>
        <begin position="84"/>
        <end position="107"/>
    </location>
</feature>
<sequence length="274" mass="29829">MSDDYRTGCLAQQPGLKNSYGYVPSEAAGITFISLFGVSTLIHLGQSAWTRQWWTLLFALGGLTEVIGWVGRTWSASCPYNNDAFLMQITTLIIAPTFWTAAIYVILGRLITLCGPHTSPLRPRTYLILFCTADVVSLVVQAVGGALASIASSATPPEDTAPGTNIMVAGIVFQMAAITAFFALFIVFLRRAKGLQRSLQVLVGATVVSVVFIYVRSIYRTVELLEGWDGYLITHEVYFIVLDGAMMVGAVVVFNVVHPARYLGGWLRMMGQDG</sequence>
<keyword evidence="2 5" id="KW-0812">Transmembrane</keyword>
<organism evidence="6 7">
    <name type="scientific">Macrophomina phaseolina</name>
    <dbReference type="NCBI Taxonomy" id="35725"/>
    <lineage>
        <taxon>Eukaryota</taxon>
        <taxon>Fungi</taxon>
        <taxon>Dikarya</taxon>
        <taxon>Ascomycota</taxon>
        <taxon>Pezizomycotina</taxon>
        <taxon>Dothideomycetes</taxon>
        <taxon>Dothideomycetes incertae sedis</taxon>
        <taxon>Botryosphaeriales</taxon>
        <taxon>Botryosphaeriaceae</taxon>
        <taxon>Macrophomina</taxon>
    </lineage>
</organism>
<comment type="caution">
    <text evidence="6">The sequence shown here is derived from an EMBL/GenBank/DDBJ whole genome shotgun (WGS) entry which is preliminary data.</text>
</comment>
<evidence type="ECO:0000313" key="6">
    <source>
        <dbReference type="EMBL" id="KAH7063679.1"/>
    </source>
</evidence>
<feature type="transmembrane region" description="Helical" evidence="5">
    <location>
        <begin position="239"/>
        <end position="260"/>
    </location>
</feature>
<keyword evidence="3 5" id="KW-1133">Transmembrane helix</keyword>
<feature type="transmembrane region" description="Helical" evidence="5">
    <location>
        <begin position="166"/>
        <end position="189"/>
    </location>
</feature>
<feature type="transmembrane region" description="Helical" evidence="5">
    <location>
        <begin position="201"/>
        <end position="219"/>
    </location>
</feature>
<feature type="transmembrane region" description="Helical" evidence="5">
    <location>
        <begin position="127"/>
        <end position="154"/>
    </location>
</feature>
<name>A0ABQ8GT70_9PEZI</name>